<keyword evidence="2" id="KW-1185">Reference proteome</keyword>
<dbReference type="WBParaSite" id="ACAC_0000834201-mRNA-1">
    <property type="protein sequence ID" value="ACAC_0000834201-mRNA-1"/>
    <property type="gene ID" value="ACAC_0000834201"/>
</dbReference>
<protein>
    <submittedName>
        <fullName evidence="3">Histone domain-containing protein</fullName>
    </submittedName>
</protein>
<organism evidence="2 3">
    <name type="scientific">Angiostrongylus cantonensis</name>
    <name type="common">Rat lungworm</name>
    <dbReference type="NCBI Taxonomy" id="6313"/>
    <lineage>
        <taxon>Eukaryota</taxon>
        <taxon>Metazoa</taxon>
        <taxon>Ecdysozoa</taxon>
        <taxon>Nematoda</taxon>
        <taxon>Chromadorea</taxon>
        <taxon>Rhabditida</taxon>
        <taxon>Rhabditina</taxon>
        <taxon>Rhabditomorpha</taxon>
        <taxon>Strongyloidea</taxon>
        <taxon>Metastrongylidae</taxon>
        <taxon>Angiostrongylus</taxon>
    </lineage>
</organism>
<accession>A0A0K0DCM5</accession>
<dbReference type="AlphaFoldDB" id="A0A0K0DCM5"/>
<evidence type="ECO:0000313" key="2">
    <source>
        <dbReference type="Proteomes" id="UP000035642"/>
    </source>
</evidence>
<feature type="region of interest" description="Disordered" evidence="1">
    <location>
        <begin position="107"/>
        <end position="126"/>
    </location>
</feature>
<reference evidence="2" key="1">
    <citation type="submission" date="2012-09" db="EMBL/GenBank/DDBJ databases">
        <authorList>
            <person name="Martin A.A."/>
        </authorList>
    </citation>
    <scope>NUCLEOTIDE SEQUENCE</scope>
</reference>
<evidence type="ECO:0000256" key="1">
    <source>
        <dbReference type="SAM" id="MobiDB-lite"/>
    </source>
</evidence>
<proteinExistence type="predicted"/>
<dbReference type="Proteomes" id="UP000035642">
    <property type="component" value="Unassembled WGS sequence"/>
</dbReference>
<sequence>MITPATSQLNSRLQPLPSRMLKSHVNSRMFRRPVGRAKAATFAVPNSFPNVRWNHPRKNLQQRSTIDNKAMDDFGMKNGASILAGNMSMKFIKEISEFLYDLITDTSSSQHHKSRTRSNSIRSSEVMDYEDQTRLLEATNRSRTRNMAVVQSHRTRLNTASIGRQNDAVLTGMSRRRANFTVKRILVRSDRRRYRSYGVA</sequence>
<reference evidence="3" key="2">
    <citation type="submission" date="2017-02" db="UniProtKB">
        <authorList>
            <consortium name="WormBaseParasite"/>
        </authorList>
    </citation>
    <scope>IDENTIFICATION</scope>
</reference>
<evidence type="ECO:0000313" key="3">
    <source>
        <dbReference type="WBParaSite" id="ACAC_0000834201-mRNA-1"/>
    </source>
</evidence>
<name>A0A0K0DCM5_ANGCA</name>